<feature type="domain" description="HAMP" evidence="11">
    <location>
        <begin position="317"/>
        <end position="363"/>
    </location>
</feature>
<keyword evidence="8" id="KW-0807">Transducer</keyword>
<evidence type="ECO:0000256" key="4">
    <source>
        <dbReference type="ARBA" id="ARBA00022692"/>
    </source>
</evidence>
<comment type="similarity">
    <text evidence="7">Belongs to the methyl-accepting chemotaxis (MCP) protein family.</text>
</comment>
<organism evidence="12 13">
    <name type="scientific">Uabimicrobium amorphum</name>
    <dbReference type="NCBI Taxonomy" id="2596890"/>
    <lineage>
        <taxon>Bacteria</taxon>
        <taxon>Pseudomonadati</taxon>
        <taxon>Planctomycetota</taxon>
        <taxon>Candidatus Uabimicrobiia</taxon>
        <taxon>Candidatus Uabimicrobiales</taxon>
        <taxon>Candidatus Uabimicrobiaceae</taxon>
        <taxon>Candidatus Uabimicrobium</taxon>
    </lineage>
</organism>
<evidence type="ECO:0000259" key="11">
    <source>
        <dbReference type="PROSITE" id="PS50885"/>
    </source>
</evidence>
<dbReference type="GO" id="GO:0006935">
    <property type="term" value="P:chemotaxis"/>
    <property type="evidence" value="ECO:0007669"/>
    <property type="project" value="UniProtKB-KW"/>
</dbReference>
<evidence type="ECO:0000259" key="10">
    <source>
        <dbReference type="PROSITE" id="PS50111"/>
    </source>
</evidence>
<evidence type="ECO:0000313" key="12">
    <source>
        <dbReference type="EMBL" id="BBM83182.1"/>
    </source>
</evidence>
<gene>
    <name evidence="12" type="ORF">UABAM_01533</name>
</gene>
<dbReference type="EMBL" id="AP019860">
    <property type="protein sequence ID" value="BBM83182.1"/>
    <property type="molecule type" value="Genomic_DNA"/>
</dbReference>
<keyword evidence="4 9" id="KW-0812">Transmembrane</keyword>
<evidence type="ECO:0000256" key="7">
    <source>
        <dbReference type="ARBA" id="ARBA00029447"/>
    </source>
</evidence>
<dbReference type="AlphaFoldDB" id="A0A5S9IKS8"/>
<evidence type="ECO:0000256" key="8">
    <source>
        <dbReference type="PROSITE-ProRule" id="PRU00284"/>
    </source>
</evidence>
<evidence type="ECO:0000256" key="2">
    <source>
        <dbReference type="ARBA" id="ARBA00022475"/>
    </source>
</evidence>
<dbReference type="Gene3D" id="3.30.450.20">
    <property type="entry name" value="PAS domain"/>
    <property type="match status" value="2"/>
</dbReference>
<sequence>MRQFKKLLLMNAFIIGSVIAVTWMVVVQVADQQKQTALNSGEQIAKRYAQEISMFLEKNHVVVRGFAKFIEHNYKDDHENIKFVLEDFLRENTYLAAVFSCMEPFSKDKESTTYYWNRLGDKSVKFEERNDTHKNDWYRKSKVTKNFQVIPSAIYKSSPLVSFVFPVVKDDEFVGVVGIDIAFETFASIVENANAYDVGYAFLLDSESRYLVHPNVNLVEQGQTIQSYAKQHKNPDLEEVAGQTSGHINTIDPESGTNVYLFFESLMSNTWKIAVAIPENQIVNNDVARSAMLTCLIACIFIVIVTYIFAAESTISLHNVTDTVTSLSQGNLKNKVQIPVKGEVGKLGNVINKFVDNLHDFAEKSQSICDNLQKSVKKAHTEGDNIFVQAEKEASAVNQFRQKISATSKMLDETTATTNKVEKQVQSIKSTMDGLSRTSNKMSEVLKIIDDIAFETNLLAINAAIESAHVGDVGKGFEVVADEMRLLSKRTEMQSNEVSQSIHNNVQQINQGVEAINQMMENITEIASASEELAQTIKEISKSVVEMDAFTQHNLSLINELKITSNKINNDAQALTSLIQFFQTK</sequence>
<evidence type="ECO:0000256" key="6">
    <source>
        <dbReference type="ARBA" id="ARBA00023136"/>
    </source>
</evidence>
<dbReference type="InterPro" id="IPR033479">
    <property type="entry name" value="dCache_1"/>
</dbReference>
<dbReference type="GO" id="GO:0007165">
    <property type="term" value="P:signal transduction"/>
    <property type="evidence" value="ECO:0007669"/>
    <property type="project" value="UniProtKB-KW"/>
</dbReference>
<keyword evidence="5 9" id="KW-1133">Transmembrane helix</keyword>
<dbReference type="CDD" id="cd06225">
    <property type="entry name" value="HAMP"/>
    <property type="match status" value="1"/>
</dbReference>
<keyword evidence="6 9" id="KW-0472">Membrane</keyword>
<dbReference type="GO" id="GO:0005886">
    <property type="term" value="C:plasma membrane"/>
    <property type="evidence" value="ECO:0007669"/>
    <property type="project" value="UniProtKB-SubCell"/>
</dbReference>
<proteinExistence type="inferred from homology"/>
<feature type="domain" description="Methyl-accepting transducer" evidence="10">
    <location>
        <begin position="340"/>
        <end position="576"/>
    </location>
</feature>
<evidence type="ECO:0000256" key="1">
    <source>
        <dbReference type="ARBA" id="ARBA00004651"/>
    </source>
</evidence>
<keyword evidence="3" id="KW-0145">Chemotaxis</keyword>
<keyword evidence="13" id="KW-1185">Reference proteome</keyword>
<name>A0A5S9IKS8_UABAM</name>
<dbReference type="SMART" id="SM00283">
    <property type="entry name" value="MA"/>
    <property type="match status" value="1"/>
</dbReference>
<evidence type="ECO:0000256" key="5">
    <source>
        <dbReference type="ARBA" id="ARBA00022989"/>
    </source>
</evidence>
<dbReference type="Proteomes" id="UP000326354">
    <property type="component" value="Chromosome"/>
</dbReference>
<dbReference type="Pfam" id="PF00015">
    <property type="entry name" value="MCPsignal"/>
    <property type="match status" value="1"/>
</dbReference>
<dbReference type="PANTHER" id="PTHR43531">
    <property type="entry name" value="PROTEIN ICFG"/>
    <property type="match status" value="1"/>
</dbReference>
<keyword evidence="2" id="KW-1003">Cell membrane</keyword>
<dbReference type="GO" id="GO:0004888">
    <property type="term" value="F:transmembrane signaling receptor activity"/>
    <property type="evidence" value="ECO:0007669"/>
    <property type="project" value="TreeGrafter"/>
</dbReference>
<dbReference type="Pfam" id="PF02743">
    <property type="entry name" value="dCache_1"/>
    <property type="match status" value="1"/>
</dbReference>
<reference evidence="12 13" key="1">
    <citation type="submission" date="2019-08" db="EMBL/GenBank/DDBJ databases">
        <title>Complete genome sequence of Candidatus Uab amorphum.</title>
        <authorList>
            <person name="Shiratori T."/>
            <person name="Suzuki S."/>
            <person name="Kakizawa Y."/>
            <person name="Ishida K."/>
        </authorList>
    </citation>
    <scope>NUCLEOTIDE SEQUENCE [LARGE SCALE GENOMIC DNA]</scope>
    <source>
        <strain evidence="12 13">SRT547</strain>
    </source>
</reference>
<dbReference type="SUPFAM" id="SSF58104">
    <property type="entry name" value="Methyl-accepting chemotaxis protein (MCP) signaling domain"/>
    <property type="match status" value="1"/>
</dbReference>
<evidence type="ECO:0000313" key="13">
    <source>
        <dbReference type="Proteomes" id="UP000326354"/>
    </source>
</evidence>
<accession>A0A5S9IKS8</accession>
<dbReference type="PROSITE" id="PS50111">
    <property type="entry name" value="CHEMOTAXIS_TRANSDUC_2"/>
    <property type="match status" value="1"/>
</dbReference>
<dbReference type="KEGG" id="uam:UABAM_01533"/>
<comment type="subcellular location">
    <subcellularLocation>
        <location evidence="1">Cell membrane</location>
        <topology evidence="1">Multi-pass membrane protein</topology>
    </subcellularLocation>
</comment>
<dbReference type="InterPro" id="IPR051310">
    <property type="entry name" value="MCP_chemotaxis"/>
</dbReference>
<dbReference type="PANTHER" id="PTHR43531:SF11">
    <property type="entry name" value="METHYL-ACCEPTING CHEMOTAXIS PROTEIN 3"/>
    <property type="match status" value="1"/>
</dbReference>
<protein>
    <submittedName>
        <fullName evidence="12">Methyl-accepting chemotaxis protein</fullName>
    </submittedName>
</protein>
<dbReference type="OrthoDB" id="9772755at2"/>
<dbReference type="Gene3D" id="6.10.340.10">
    <property type="match status" value="1"/>
</dbReference>
<feature type="transmembrane region" description="Helical" evidence="9">
    <location>
        <begin position="7"/>
        <end position="26"/>
    </location>
</feature>
<evidence type="ECO:0000256" key="3">
    <source>
        <dbReference type="ARBA" id="ARBA00022500"/>
    </source>
</evidence>
<dbReference type="RefSeq" id="WP_151967394.1">
    <property type="nucleotide sequence ID" value="NZ_AP019860.1"/>
</dbReference>
<dbReference type="PROSITE" id="PS50885">
    <property type="entry name" value="HAMP"/>
    <property type="match status" value="1"/>
</dbReference>
<dbReference type="InterPro" id="IPR003660">
    <property type="entry name" value="HAMP_dom"/>
</dbReference>
<dbReference type="CDD" id="cd18774">
    <property type="entry name" value="PDC2_HK_sensor"/>
    <property type="match status" value="1"/>
</dbReference>
<dbReference type="InterPro" id="IPR004089">
    <property type="entry name" value="MCPsignal_dom"/>
</dbReference>
<dbReference type="Gene3D" id="1.10.287.950">
    <property type="entry name" value="Methyl-accepting chemotaxis protein"/>
    <property type="match status" value="1"/>
</dbReference>
<evidence type="ECO:0000256" key="9">
    <source>
        <dbReference type="SAM" id="Phobius"/>
    </source>
</evidence>
<dbReference type="CDD" id="cd12913">
    <property type="entry name" value="PDC1_MCP_like"/>
    <property type="match status" value="1"/>
</dbReference>
<dbReference type="Pfam" id="PF00672">
    <property type="entry name" value="HAMP"/>
    <property type="match status" value="1"/>
</dbReference>